<feature type="domain" description="Peptidase M50" evidence="10">
    <location>
        <begin position="161"/>
        <end position="229"/>
    </location>
</feature>
<keyword evidence="5" id="KW-0677">Repeat</keyword>
<protein>
    <submittedName>
        <fullName evidence="12">PtdIns(3,5)P(2) sythesis regulation factor</fullName>
    </submittedName>
</protein>
<dbReference type="CDD" id="cd06160">
    <property type="entry name" value="S2P-M50_like_2"/>
    <property type="match status" value="1"/>
</dbReference>
<dbReference type="Pfam" id="PF11916">
    <property type="entry name" value="Vac14_Fig4_bd"/>
    <property type="match status" value="2"/>
</dbReference>
<evidence type="ECO:0000256" key="9">
    <source>
        <dbReference type="SAM" id="Phobius"/>
    </source>
</evidence>
<evidence type="ECO:0000256" key="8">
    <source>
        <dbReference type="SAM" id="MobiDB-lite"/>
    </source>
</evidence>
<organism evidence="12 13">
    <name type="scientific">Perkinsus olseni</name>
    <name type="common">Perkinsus atlanticus</name>
    <dbReference type="NCBI Taxonomy" id="32597"/>
    <lineage>
        <taxon>Eukaryota</taxon>
        <taxon>Sar</taxon>
        <taxon>Alveolata</taxon>
        <taxon>Perkinsozoa</taxon>
        <taxon>Perkinsea</taxon>
        <taxon>Perkinsida</taxon>
        <taxon>Perkinsidae</taxon>
        <taxon>Perkinsus</taxon>
    </lineage>
</organism>
<evidence type="ECO:0000256" key="5">
    <source>
        <dbReference type="ARBA" id="ARBA00022737"/>
    </source>
</evidence>
<dbReference type="PANTHER" id="PTHR16023:SF0">
    <property type="entry name" value="PROTEIN VAC14 HOMOLOG"/>
    <property type="match status" value="1"/>
</dbReference>
<feature type="compositionally biased region" description="Low complexity" evidence="8">
    <location>
        <begin position="392"/>
        <end position="401"/>
    </location>
</feature>
<comment type="subcellular location">
    <subcellularLocation>
        <location evidence="2">Endomembrane system</location>
    </subcellularLocation>
    <subcellularLocation>
        <location evidence="1">Membrane</location>
        <topology evidence="1">Multi-pass membrane protein</topology>
    </subcellularLocation>
</comment>
<dbReference type="EMBL" id="JABAHT010000223">
    <property type="protein sequence ID" value="KAF4660669.1"/>
    <property type="molecule type" value="Genomic_DNA"/>
</dbReference>
<keyword evidence="4 9" id="KW-0812">Transmembrane</keyword>
<dbReference type="Pfam" id="PF12755">
    <property type="entry name" value="Vac14_Fab1_bd"/>
    <property type="match status" value="1"/>
</dbReference>
<evidence type="ECO:0000313" key="13">
    <source>
        <dbReference type="Proteomes" id="UP000570595"/>
    </source>
</evidence>
<keyword evidence="7 9" id="KW-0472">Membrane</keyword>
<evidence type="ECO:0000256" key="1">
    <source>
        <dbReference type="ARBA" id="ARBA00004141"/>
    </source>
</evidence>
<evidence type="ECO:0000256" key="6">
    <source>
        <dbReference type="ARBA" id="ARBA00022989"/>
    </source>
</evidence>
<gene>
    <name evidence="12" type="primary">VAC14</name>
    <name evidence="12" type="ORF">FOZ61_003860</name>
</gene>
<dbReference type="InterPro" id="IPR016024">
    <property type="entry name" value="ARM-type_fold"/>
</dbReference>
<feature type="transmembrane region" description="Helical" evidence="9">
    <location>
        <begin position="140"/>
        <end position="168"/>
    </location>
</feature>
<dbReference type="Proteomes" id="UP000570595">
    <property type="component" value="Unassembled WGS sequence"/>
</dbReference>
<dbReference type="GO" id="GO:0006661">
    <property type="term" value="P:phosphatidylinositol biosynthetic process"/>
    <property type="evidence" value="ECO:0007669"/>
    <property type="project" value="InterPro"/>
</dbReference>
<comment type="caution">
    <text evidence="12">The sequence shown here is derived from an EMBL/GenBank/DDBJ whole genome shotgun (WGS) entry which is preliminary data.</text>
</comment>
<dbReference type="Gene3D" id="1.25.10.10">
    <property type="entry name" value="Leucine-rich Repeat Variant"/>
    <property type="match status" value="2"/>
</dbReference>
<evidence type="ECO:0000256" key="7">
    <source>
        <dbReference type="ARBA" id="ARBA00023136"/>
    </source>
</evidence>
<dbReference type="GO" id="GO:0006508">
    <property type="term" value="P:proteolysis"/>
    <property type="evidence" value="ECO:0007669"/>
    <property type="project" value="InterPro"/>
</dbReference>
<evidence type="ECO:0000256" key="2">
    <source>
        <dbReference type="ARBA" id="ARBA00004308"/>
    </source>
</evidence>
<dbReference type="Pfam" id="PF02163">
    <property type="entry name" value="Peptidase_M50"/>
    <property type="match status" value="1"/>
</dbReference>
<name>A0A7J6LMZ8_PEROL</name>
<feature type="region of interest" description="Disordered" evidence="8">
    <location>
        <begin position="634"/>
        <end position="663"/>
    </location>
</feature>
<dbReference type="InterPro" id="IPR026825">
    <property type="entry name" value="Vac14"/>
</dbReference>
<dbReference type="SUPFAM" id="SSF48371">
    <property type="entry name" value="ARM repeat"/>
    <property type="match status" value="1"/>
</dbReference>
<evidence type="ECO:0000259" key="10">
    <source>
        <dbReference type="Pfam" id="PF02163"/>
    </source>
</evidence>
<feature type="compositionally biased region" description="Acidic residues" evidence="8">
    <location>
        <begin position="634"/>
        <end position="645"/>
    </location>
</feature>
<feature type="domain" description="Vacuolar protein 14 C-terminal Fig4-binding" evidence="11">
    <location>
        <begin position="1116"/>
        <end position="1253"/>
    </location>
</feature>
<reference evidence="12 13" key="1">
    <citation type="submission" date="2020-04" db="EMBL/GenBank/DDBJ databases">
        <title>Perkinsus olseni comparative genomics.</title>
        <authorList>
            <person name="Bogema D.R."/>
        </authorList>
    </citation>
    <scope>NUCLEOTIDE SEQUENCE [LARGE SCALE GENOMIC DNA]</scope>
    <source>
        <strain evidence="12">ATCC PRA-179</strain>
    </source>
</reference>
<dbReference type="InterPro" id="IPR011989">
    <property type="entry name" value="ARM-like"/>
</dbReference>
<feature type="domain" description="Vacuolar protein 14 C-terminal Fig4-binding" evidence="11">
    <location>
        <begin position="1285"/>
        <end position="1356"/>
    </location>
</feature>
<feature type="transmembrane region" description="Helical" evidence="9">
    <location>
        <begin position="211"/>
        <end position="232"/>
    </location>
</feature>
<accession>A0A7J6LMZ8</accession>
<evidence type="ECO:0000256" key="3">
    <source>
        <dbReference type="ARBA" id="ARBA00010225"/>
    </source>
</evidence>
<feature type="transmembrane region" description="Helical" evidence="9">
    <location>
        <begin position="330"/>
        <end position="347"/>
    </location>
</feature>
<keyword evidence="6 9" id="KW-1133">Transmembrane helix</keyword>
<evidence type="ECO:0000256" key="4">
    <source>
        <dbReference type="ARBA" id="ARBA00022692"/>
    </source>
</evidence>
<proteinExistence type="inferred from homology"/>
<dbReference type="GO" id="GO:0070772">
    <property type="term" value="C:PAS complex"/>
    <property type="evidence" value="ECO:0007669"/>
    <property type="project" value="InterPro"/>
</dbReference>
<evidence type="ECO:0000259" key="11">
    <source>
        <dbReference type="Pfam" id="PF11916"/>
    </source>
</evidence>
<dbReference type="GO" id="GO:0010008">
    <property type="term" value="C:endosome membrane"/>
    <property type="evidence" value="ECO:0007669"/>
    <property type="project" value="TreeGrafter"/>
</dbReference>
<sequence>MVAAAWSQRGLAACNPARRRVYSTTPGSDAAPRIWNDNKRGGSMDFRRSTALAPYLPLSSAISTKVNSCSGPLGGHRQQVRLYRSSSQYNIQHSGQQQPSGSGNWWSKVIGVSAAGYAVMKLKGLKILIPVLKFSKAGPLLSMCVSTLAYGAVFGWQFGTGMVGLIFIHELGHALMMRRLGVPTGPMVFIPFMGASVEMRKHPSSAYQEALIALAGPVLGSLGVLPIAAYGAATGSQLAFALSHFGYMINLFNLLPVGQLDGGRVAGSLNRWFLPAGLAICGSMIYFTPYCSPIMYLVFLGGAYTTYQRFFGTGDMPPYYYNMTNAQKACISTGYFGLIAALMYGMYENDKQRKSPKQLQRELGINLGGGSWGQSLINHVGEVLGPLDTRTASESQQQSEPPTSPAIGAAEVGPQASSSRPESTSSSYSPDTAATHHHFPQLDVASILGQSASRLLSDRSYEKRSMAAHEVESRVKQALQQRDYYGREQHTPTTTTVNIASIITVLTSTSFTKSPYPNARKGGLLGLASVAIALENRNLDPFLDSLIAPVLYLFDDDDNRCRYYACEAMFNISKVARGLLLKGRRMCLALDGVCRLVADVDQEVKSGAQYLDRLLKDIVSDVSNRPFIIREIPTGDEDKDEEEELLPSPVTTGPGMYPEDSATSTTSCDVLPPAISAAAAIDNNCINVISTPQSPALPEDPQGQRLMHLPALTRQEDGLFDLGAFIGRIAAHLRVVNPFIKQLAMSWISVLHSLPTTRNLLLLHLPLFLGTLFSLQRDPTRGDLRHTADQVLGEFLEDLTSSATALTPDNDDDNKAPTPASAVAASTKLRAIVAKSVSIVVFNCSSTESLSRVTAMNWLLAFLNTPGLLLPTLVSSDATAMPDDYDTPRMAMDSNAAANLRALLPLLLQGILGCVDARQAEVSRKAVEAHTILLSAVEAIGSDPSRDRDQPPSYGDDRVISVVCRYLSGPLDQTVTRACCLQWVSLLLELSPQQMLREVEAKRVQDEDLNSSEQPRPSLLDSVFATLQHPSSEVCIAALQVLSRISSFPKDDEYFPLVCTRLLELLKTNRKSVTLADEVDEDATHLHNPPQTAGSEDGGDAHQHNHQQQLQGLQSLALRYRLIIRHLCCHIDVERFYRHIALNLQRDEDDAEFKSIAVYLFNWILLTAPETNTLRDALHADANTREALSFTWQQLTDLAASNDTTYWNKKKLPLFIRILVPWMSNPASALSFCLWVGRYELACKFVGILAEDQASIGSVPWSVRKGIERTVPQSTPPADSTDGAEPLLQLDQLVHLLESPVFTRLRLELLPNSYLIEAPDRKKRQQSLLDCLVGLVMLVPQNTRAFKLLKERLDVVYKAFAMCQA</sequence>
<comment type="similarity">
    <text evidence="3">Belongs to the VAC14 family.</text>
</comment>
<evidence type="ECO:0000313" key="12">
    <source>
        <dbReference type="EMBL" id="KAF4660669.1"/>
    </source>
</evidence>
<feature type="transmembrane region" description="Helical" evidence="9">
    <location>
        <begin position="180"/>
        <end position="199"/>
    </location>
</feature>
<feature type="compositionally biased region" description="Low complexity" evidence="8">
    <location>
        <begin position="414"/>
        <end position="433"/>
    </location>
</feature>
<dbReference type="PANTHER" id="PTHR16023">
    <property type="entry name" value="TAX1 BINDING PROTEIN-RELATED"/>
    <property type="match status" value="1"/>
</dbReference>
<dbReference type="InterPro" id="IPR021841">
    <property type="entry name" value="VAC14_Fig4p-bd"/>
</dbReference>
<dbReference type="OrthoDB" id="447469at2759"/>
<feature type="region of interest" description="Disordered" evidence="8">
    <location>
        <begin position="390"/>
        <end position="434"/>
    </location>
</feature>
<feature type="region of interest" description="Disordered" evidence="8">
    <location>
        <begin position="1078"/>
        <end position="1107"/>
    </location>
</feature>
<dbReference type="InterPro" id="IPR008915">
    <property type="entry name" value="Peptidase_M50"/>
</dbReference>